<feature type="transmembrane region" description="Helical" evidence="5">
    <location>
        <begin position="227"/>
        <end position="247"/>
    </location>
</feature>
<keyword evidence="3 5" id="KW-1133">Transmembrane helix</keyword>
<keyword evidence="4 5" id="KW-0472">Membrane</keyword>
<evidence type="ECO:0000256" key="1">
    <source>
        <dbReference type="ARBA" id="ARBA00004127"/>
    </source>
</evidence>
<sequence>MGAPSFADVREKVGAGLRRRFGVDTRSLAAFRICLGVAVLVNLVARTRDLTAFYTRNGAVPLAAVQEHTTLSAFSVYAVSDSWLYVVFLFVLTAVFAVALIVGYRTRFVSVVVLVLVFSLNARNPLVMNGGDTLLTRLVFWGALLPLGARWSVDAVGRGEKGDGAYGRVASVATVGVLVQVVVVYATNAVFKLRSDAWMSGDAVLQVFELSAYTTWLGSSLTRFAELLVLLNHLWVALLVASPLLILLTGRRRAFVLTLFVGAQAGLLVTMNLAVFPLVAVAGLAVLTPSVVWEVARRRLPSVHGTGATLLRRTDGVLPDVRRTGLPLQSGWGRRAVSAFAAVCLVVVLMTNASAMGYVDTPDEAEAVEEYAGTKWSLFAPYPPTTDRWYVARGVTPSGEKFDPLHLAPFERDRRPDSYPNARWRKYLDSVRSSGDVYLERPLLRYLCGRTEGREDELENVTLLYVSYDDGIQTERMARGSCE</sequence>
<dbReference type="EMBL" id="RKLV01000005">
    <property type="protein sequence ID" value="MCX2819042.1"/>
    <property type="molecule type" value="Genomic_DNA"/>
</dbReference>
<dbReference type="PANTHER" id="PTHR39535">
    <property type="entry name" value="SPORULATION-DELAYING PROTEIN SDPB"/>
    <property type="match status" value="1"/>
</dbReference>
<keyword evidence="2 5" id="KW-0812">Transmembrane</keyword>
<gene>
    <name evidence="7" type="ORF">EGH25_06715</name>
</gene>
<keyword evidence="8" id="KW-1185">Reference proteome</keyword>
<evidence type="ECO:0000256" key="2">
    <source>
        <dbReference type="ARBA" id="ARBA00022692"/>
    </source>
</evidence>
<proteinExistence type="predicted"/>
<dbReference type="RefSeq" id="WP_266086960.1">
    <property type="nucleotide sequence ID" value="NZ_RKLV01000005.1"/>
</dbReference>
<reference evidence="7" key="1">
    <citation type="submission" date="2022-09" db="EMBL/GenBank/DDBJ databases">
        <title>Haloadaptaus new haloarchaeum isolated from saline soil.</title>
        <authorList>
            <person name="Duran-Viseras A."/>
            <person name="Sanchez-Porro C."/>
            <person name="Ventosa A."/>
        </authorList>
    </citation>
    <scope>NUCLEOTIDE SEQUENCE</scope>
    <source>
        <strain evidence="7">F3-133</strain>
    </source>
</reference>
<feature type="transmembrane region" description="Helical" evidence="5">
    <location>
        <begin position="108"/>
        <end position="128"/>
    </location>
</feature>
<protein>
    <submittedName>
        <fullName evidence="7">HTTM domain-containing protein</fullName>
    </submittedName>
</protein>
<feature type="transmembrane region" description="Helical" evidence="5">
    <location>
        <begin position="336"/>
        <end position="359"/>
    </location>
</feature>
<dbReference type="GO" id="GO:0012505">
    <property type="term" value="C:endomembrane system"/>
    <property type="evidence" value="ECO:0007669"/>
    <property type="project" value="UniProtKB-SubCell"/>
</dbReference>
<comment type="subcellular location">
    <subcellularLocation>
        <location evidence="1">Endomembrane system</location>
        <topology evidence="1">Multi-pass membrane protein</topology>
    </subcellularLocation>
</comment>
<feature type="transmembrane region" description="Helical" evidence="5">
    <location>
        <begin position="28"/>
        <end position="45"/>
    </location>
</feature>
<dbReference type="InterPro" id="IPR052964">
    <property type="entry name" value="Sporulation_signal_mat"/>
</dbReference>
<dbReference type="SMART" id="SM00752">
    <property type="entry name" value="HTTM"/>
    <property type="match status" value="1"/>
</dbReference>
<accession>A0A9Q4C385</accession>
<evidence type="ECO:0000313" key="7">
    <source>
        <dbReference type="EMBL" id="MCX2819042.1"/>
    </source>
</evidence>
<organism evidence="7 8">
    <name type="scientific">Halorutilus salinus</name>
    <dbReference type="NCBI Taxonomy" id="2487751"/>
    <lineage>
        <taxon>Archaea</taxon>
        <taxon>Methanobacteriati</taxon>
        <taxon>Methanobacteriota</taxon>
        <taxon>Stenosarchaea group</taxon>
        <taxon>Halobacteria</taxon>
        <taxon>Halorutilales</taxon>
        <taxon>Halorutilaceae</taxon>
        <taxon>Halorutilus</taxon>
    </lineage>
</organism>
<evidence type="ECO:0000256" key="3">
    <source>
        <dbReference type="ARBA" id="ARBA00022989"/>
    </source>
</evidence>
<name>A0A9Q4C385_9EURY</name>
<dbReference type="InterPro" id="IPR011020">
    <property type="entry name" value="HTTM-like"/>
</dbReference>
<evidence type="ECO:0000313" key="8">
    <source>
        <dbReference type="Proteomes" id="UP001149411"/>
    </source>
</evidence>
<evidence type="ECO:0000256" key="5">
    <source>
        <dbReference type="SAM" id="Phobius"/>
    </source>
</evidence>
<dbReference type="Proteomes" id="UP001149411">
    <property type="component" value="Unassembled WGS sequence"/>
</dbReference>
<evidence type="ECO:0000256" key="4">
    <source>
        <dbReference type="ARBA" id="ARBA00023136"/>
    </source>
</evidence>
<dbReference type="AlphaFoldDB" id="A0A9Q4C385"/>
<feature type="domain" description="HTTM-like" evidence="6">
    <location>
        <begin position="20"/>
        <end position="292"/>
    </location>
</feature>
<comment type="caution">
    <text evidence="7">The sequence shown here is derived from an EMBL/GenBank/DDBJ whole genome shotgun (WGS) entry which is preliminary data.</text>
</comment>
<dbReference type="PANTHER" id="PTHR39535:SF2">
    <property type="entry name" value="HTTM DOMAIN-CONTAINING PROTEIN"/>
    <property type="match status" value="1"/>
</dbReference>
<feature type="transmembrane region" description="Helical" evidence="5">
    <location>
        <begin position="82"/>
        <end position="101"/>
    </location>
</feature>
<feature type="transmembrane region" description="Helical" evidence="5">
    <location>
        <begin position="165"/>
        <end position="186"/>
    </location>
</feature>
<evidence type="ECO:0000259" key="6">
    <source>
        <dbReference type="SMART" id="SM00752"/>
    </source>
</evidence>